<dbReference type="Pfam" id="PF02796">
    <property type="entry name" value="HTH_7"/>
    <property type="match status" value="1"/>
</dbReference>
<comment type="similarity">
    <text evidence="1">Belongs to the site-specific recombinase resolvase family.</text>
</comment>
<feature type="domain" description="Resolvase/invertase-type recombinase catalytic" evidence="6">
    <location>
        <begin position="9"/>
        <end position="142"/>
    </location>
</feature>
<dbReference type="InterPro" id="IPR050639">
    <property type="entry name" value="SSR_resolvase"/>
</dbReference>
<keyword evidence="8" id="KW-1185">Reference proteome</keyword>
<evidence type="ECO:0000313" key="7">
    <source>
        <dbReference type="EMBL" id="MDH6284526.1"/>
    </source>
</evidence>
<sequence length="188" mass="20632">MEHCCPVSELLGYARVSTADQTLDLQSDALSLAGCSRIWTETASGATTARPQLDDLFSHLREGDSLVVWRLDRLGRSLPHLLQVVTDLEERGIGFRSVTESIDTTTAGGKLIFSIFGALAEFERNLIRERTAAGLAAARARGRIGGRPPKMTPKKIKQAKLMRDNGMSQLEIAEILGVGRTTLYRHLK</sequence>
<evidence type="ECO:0000256" key="3">
    <source>
        <dbReference type="ARBA" id="ARBA00023125"/>
    </source>
</evidence>
<dbReference type="InterPro" id="IPR006119">
    <property type="entry name" value="Resolv_N"/>
</dbReference>
<dbReference type="Pfam" id="PF00239">
    <property type="entry name" value="Resolvase"/>
    <property type="match status" value="1"/>
</dbReference>
<dbReference type="CDD" id="cd00569">
    <property type="entry name" value="HTH_Hin_like"/>
    <property type="match status" value="1"/>
</dbReference>
<dbReference type="InterPro" id="IPR009057">
    <property type="entry name" value="Homeodomain-like_sf"/>
</dbReference>
<dbReference type="PANTHER" id="PTHR30461">
    <property type="entry name" value="DNA-INVERTASE FROM LAMBDOID PROPHAGE"/>
    <property type="match status" value="1"/>
</dbReference>
<dbReference type="PANTHER" id="PTHR30461:SF2">
    <property type="entry name" value="SERINE RECOMBINASE PINE-RELATED"/>
    <property type="match status" value="1"/>
</dbReference>
<dbReference type="SUPFAM" id="SSF46689">
    <property type="entry name" value="Homeodomain-like"/>
    <property type="match status" value="1"/>
</dbReference>
<dbReference type="Proteomes" id="UP001160334">
    <property type="component" value="Unassembled WGS sequence"/>
</dbReference>
<feature type="active site" description="O-(5'-phospho-DNA)-serine intermediate" evidence="5">
    <location>
        <position position="17"/>
    </location>
</feature>
<dbReference type="Gene3D" id="3.40.50.1390">
    <property type="entry name" value="Resolvase, N-terminal catalytic domain"/>
    <property type="match status" value="1"/>
</dbReference>
<dbReference type="InterPro" id="IPR006120">
    <property type="entry name" value="Resolvase_HTH_dom"/>
</dbReference>
<dbReference type="InterPro" id="IPR006118">
    <property type="entry name" value="Recombinase_CS"/>
</dbReference>
<organism evidence="7 8">
    <name type="scientific">Prescottella agglutinans</name>
    <dbReference type="NCBI Taxonomy" id="1644129"/>
    <lineage>
        <taxon>Bacteria</taxon>
        <taxon>Bacillati</taxon>
        <taxon>Actinomycetota</taxon>
        <taxon>Actinomycetes</taxon>
        <taxon>Mycobacteriales</taxon>
        <taxon>Nocardiaceae</taxon>
        <taxon>Prescottella</taxon>
    </lineage>
</organism>
<evidence type="ECO:0000259" key="6">
    <source>
        <dbReference type="PROSITE" id="PS51736"/>
    </source>
</evidence>
<comment type="caution">
    <text evidence="7">The sequence shown here is derived from an EMBL/GenBank/DDBJ whole genome shotgun (WGS) entry which is preliminary data.</text>
</comment>
<keyword evidence="2" id="KW-0229">DNA integration</keyword>
<evidence type="ECO:0000256" key="1">
    <source>
        <dbReference type="ARBA" id="ARBA00009913"/>
    </source>
</evidence>
<proteinExistence type="inferred from homology"/>
<evidence type="ECO:0000256" key="2">
    <source>
        <dbReference type="ARBA" id="ARBA00022908"/>
    </source>
</evidence>
<gene>
    <name evidence="7" type="ORF">M2280_005786</name>
</gene>
<dbReference type="InterPro" id="IPR036162">
    <property type="entry name" value="Resolvase-like_N_sf"/>
</dbReference>
<dbReference type="CDD" id="cd03768">
    <property type="entry name" value="SR_ResInv"/>
    <property type="match status" value="1"/>
</dbReference>
<evidence type="ECO:0000256" key="4">
    <source>
        <dbReference type="ARBA" id="ARBA00023172"/>
    </source>
</evidence>
<dbReference type="EMBL" id="JARXVC010000023">
    <property type="protein sequence ID" value="MDH6284526.1"/>
    <property type="molecule type" value="Genomic_DNA"/>
</dbReference>
<evidence type="ECO:0000256" key="5">
    <source>
        <dbReference type="PROSITE-ProRule" id="PRU10137"/>
    </source>
</evidence>
<dbReference type="SMART" id="SM00857">
    <property type="entry name" value="Resolvase"/>
    <property type="match status" value="1"/>
</dbReference>
<name>A0ABT6ML89_9NOCA</name>
<keyword evidence="3" id="KW-0238">DNA-binding</keyword>
<accession>A0ABT6ML89</accession>
<dbReference type="Gene3D" id="1.10.10.60">
    <property type="entry name" value="Homeodomain-like"/>
    <property type="match status" value="1"/>
</dbReference>
<keyword evidence="4" id="KW-0233">DNA recombination</keyword>
<dbReference type="PROSITE" id="PS00398">
    <property type="entry name" value="RECOMBINASES_2"/>
    <property type="match status" value="1"/>
</dbReference>
<protein>
    <submittedName>
        <fullName evidence="7">DNA invertase Pin-like site-specific DNA recombinase</fullName>
    </submittedName>
</protein>
<reference evidence="7 8" key="1">
    <citation type="submission" date="2023-04" db="EMBL/GenBank/DDBJ databases">
        <title>Forest soil microbial communities from Buena Vista Peninsula, Colon Province, Panama.</title>
        <authorList>
            <person name="Bouskill N."/>
        </authorList>
    </citation>
    <scope>NUCLEOTIDE SEQUENCE [LARGE SCALE GENOMIC DNA]</scope>
    <source>
        <strain evidence="7 8">CFH S0262</strain>
    </source>
</reference>
<dbReference type="SUPFAM" id="SSF53041">
    <property type="entry name" value="Resolvase-like"/>
    <property type="match status" value="1"/>
</dbReference>
<evidence type="ECO:0000313" key="8">
    <source>
        <dbReference type="Proteomes" id="UP001160334"/>
    </source>
</evidence>
<dbReference type="PROSITE" id="PS51736">
    <property type="entry name" value="RECOMBINASES_3"/>
    <property type="match status" value="1"/>
</dbReference>
<dbReference type="PROSITE" id="PS00397">
    <property type="entry name" value="RECOMBINASES_1"/>
    <property type="match status" value="1"/>
</dbReference>